<comment type="caution">
    <text evidence="9">The sequence shown here is derived from an EMBL/GenBank/DDBJ whole genome shotgun (WGS) entry which is preliminary data.</text>
</comment>
<feature type="binding site" evidence="7">
    <location>
        <position position="193"/>
    </location>
    <ligand>
        <name>Zn(2+)</name>
        <dbReference type="ChEBI" id="CHEBI:29105"/>
    </ligand>
</feature>
<feature type="transmembrane region" description="Helical" evidence="8">
    <location>
        <begin position="139"/>
        <end position="159"/>
    </location>
</feature>
<feature type="transmembrane region" description="Helical" evidence="8">
    <location>
        <begin position="51"/>
        <end position="72"/>
    </location>
</feature>
<protein>
    <submittedName>
        <fullName evidence="9">Hemolysin D</fullName>
    </submittedName>
</protein>
<accession>A0A2D0N837</accession>
<organism evidence="9 10">
    <name type="scientific">Flavilitoribacter nigricans (strain ATCC 23147 / DSM 23189 / NBRC 102662 / NCIMB 1420 / SS-2)</name>
    <name type="common">Lewinella nigricans</name>
    <dbReference type="NCBI Taxonomy" id="1122177"/>
    <lineage>
        <taxon>Bacteria</taxon>
        <taxon>Pseudomonadati</taxon>
        <taxon>Bacteroidota</taxon>
        <taxon>Saprospiria</taxon>
        <taxon>Saprospirales</taxon>
        <taxon>Lewinellaceae</taxon>
        <taxon>Flavilitoribacter</taxon>
    </lineage>
</organism>
<evidence type="ECO:0000256" key="5">
    <source>
        <dbReference type="ARBA" id="ARBA00022989"/>
    </source>
</evidence>
<dbReference type="PANTHER" id="PTHR20855:SF3">
    <property type="entry name" value="LD03007P"/>
    <property type="match status" value="1"/>
</dbReference>
<dbReference type="PANTHER" id="PTHR20855">
    <property type="entry name" value="ADIPOR/PROGESTIN RECEPTOR-RELATED"/>
    <property type="match status" value="1"/>
</dbReference>
<feature type="transmembrane region" description="Helical" evidence="8">
    <location>
        <begin position="165"/>
        <end position="184"/>
    </location>
</feature>
<dbReference type="InterPro" id="IPR004254">
    <property type="entry name" value="AdipoR/HlyIII-related"/>
</dbReference>
<dbReference type="Proteomes" id="UP000223913">
    <property type="component" value="Unassembled WGS sequence"/>
</dbReference>
<evidence type="ECO:0000256" key="6">
    <source>
        <dbReference type="ARBA" id="ARBA00023136"/>
    </source>
</evidence>
<comment type="subcellular location">
    <subcellularLocation>
        <location evidence="1">Cell membrane</location>
        <topology evidence="1">Multi-pass membrane protein</topology>
    </subcellularLocation>
</comment>
<comment type="similarity">
    <text evidence="2">Belongs to the UPF0073 (Hly-III) family.</text>
</comment>
<keyword evidence="3" id="KW-1003">Cell membrane</keyword>
<proteinExistence type="inferred from homology"/>
<evidence type="ECO:0000256" key="8">
    <source>
        <dbReference type="SAM" id="Phobius"/>
    </source>
</evidence>
<gene>
    <name evidence="9" type="ORF">CRP01_19235</name>
</gene>
<feature type="transmembrane region" description="Helical" evidence="8">
    <location>
        <begin position="196"/>
        <end position="215"/>
    </location>
</feature>
<dbReference type="EMBL" id="PDUD01000024">
    <property type="protein sequence ID" value="PHN04655.1"/>
    <property type="molecule type" value="Genomic_DNA"/>
</dbReference>
<evidence type="ECO:0000313" key="9">
    <source>
        <dbReference type="EMBL" id="PHN04655.1"/>
    </source>
</evidence>
<name>A0A2D0N837_FLAN2</name>
<keyword evidence="5 8" id="KW-1133">Transmembrane helix</keyword>
<dbReference type="AlphaFoldDB" id="A0A2D0N837"/>
<keyword evidence="4 8" id="KW-0812">Transmembrane</keyword>
<dbReference type="NCBIfam" id="TIGR01065">
    <property type="entry name" value="hlyIII"/>
    <property type="match status" value="1"/>
</dbReference>
<feature type="binding site" evidence="7">
    <location>
        <position position="71"/>
    </location>
    <ligand>
        <name>Zn(2+)</name>
        <dbReference type="ChEBI" id="CHEBI:29105"/>
    </ligand>
</feature>
<dbReference type="RefSeq" id="WP_099151715.1">
    <property type="nucleotide sequence ID" value="NZ_PDUD01000024.1"/>
</dbReference>
<keyword evidence="10" id="KW-1185">Reference proteome</keyword>
<evidence type="ECO:0000313" key="10">
    <source>
        <dbReference type="Proteomes" id="UP000223913"/>
    </source>
</evidence>
<keyword evidence="7" id="KW-0479">Metal-binding</keyword>
<evidence type="ECO:0000256" key="2">
    <source>
        <dbReference type="ARBA" id="ARBA00008488"/>
    </source>
</evidence>
<reference evidence="9 10" key="1">
    <citation type="submission" date="2017-10" db="EMBL/GenBank/DDBJ databases">
        <title>The draft genome sequence of Lewinella nigricans NBRC 102662.</title>
        <authorList>
            <person name="Wang K."/>
        </authorList>
    </citation>
    <scope>NUCLEOTIDE SEQUENCE [LARGE SCALE GENOMIC DNA]</scope>
    <source>
        <strain evidence="9 10">NBRC 102662</strain>
    </source>
</reference>
<feature type="transmembrane region" description="Helical" evidence="8">
    <location>
        <begin position="21"/>
        <end position="39"/>
    </location>
</feature>
<evidence type="ECO:0000256" key="7">
    <source>
        <dbReference type="PIRSR" id="PIRSR604254-1"/>
    </source>
</evidence>
<dbReference type="OrthoDB" id="9813689at2"/>
<evidence type="ECO:0000256" key="4">
    <source>
        <dbReference type="ARBA" id="ARBA00022692"/>
    </source>
</evidence>
<dbReference type="GO" id="GO:0140911">
    <property type="term" value="F:pore-forming activity"/>
    <property type="evidence" value="ECO:0007669"/>
    <property type="project" value="InterPro"/>
</dbReference>
<dbReference type="Pfam" id="PF03006">
    <property type="entry name" value="HlyIII"/>
    <property type="match status" value="1"/>
</dbReference>
<dbReference type="GO" id="GO:0005886">
    <property type="term" value="C:plasma membrane"/>
    <property type="evidence" value="ECO:0007669"/>
    <property type="project" value="UniProtKB-SubCell"/>
</dbReference>
<evidence type="ECO:0000256" key="1">
    <source>
        <dbReference type="ARBA" id="ARBA00004651"/>
    </source>
</evidence>
<sequence length="216" mass="24740">MSKNTIPSFPDYTRTEELVNSLTHGAGLLFGLVAVPWLIYTASTGSWNDLLGASVYGFSFLLIYAASTLYHSFQKPRLKHRLRIFDHVAIYVMIAGSYTPFVLIYVNNFTGYTILSILWMLTLIGLFFKVFYVGRFEKLSVAIYILMGWMLIFGARSFWENLPGFTIAPIAIGGLLYTIGVIFYRWESLRYHHGIWHVFVLAASLFHFTAVYWAVQ</sequence>
<dbReference type="GO" id="GO:0046872">
    <property type="term" value="F:metal ion binding"/>
    <property type="evidence" value="ECO:0007669"/>
    <property type="project" value="UniProtKB-KW"/>
</dbReference>
<feature type="transmembrane region" description="Helical" evidence="8">
    <location>
        <begin position="84"/>
        <end position="106"/>
    </location>
</feature>
<keyword evidence="6 8" id="KW-0472">Membrane</keyword>
<dbReference type="InterPro" id="IPR005744">
    <property type="entry name" value="Hy-lIII"/>
</dbReference>
<keyword evidence="7" id="KW-0862">Zinc</keyword>
<feature type="transmembrane region" description="Helical" evidence="8">
    <location>
        <begin position="112"/>
        <end position="132"/>
    </location>
</feature>
<feature type="binding site" evidence="7">
    <location>
        <position position="197"/>
    </location>
    <ligand>
        <name>Zn(2+)</name>
        <dbReference type="ChEBI" id="CHEBI:29105"/>
    </ligand>
</feature>
<evidence type="ECO:0000256" key="3">
    <source>
        <dbReference type="ARBA" id="ARBA00022475"/>
    </source>
</evidence>